<feature type="region of interest" description="Disordered" evidence="1">
    <location>
        <begin position="86"/>
        <end position="115"/>
    </location>
</feature>
<dbReference type="HOGENOM" id="CLU_1723063_0_0_1"/>
<evidence type="ECO:0000313" key="3">
    <source>
        <dbReference type="EMBL" id="KIM87140.1"/>
    </source>
</evidence>
<organism evidence="3 4">
    <name type="scientific">Piloderma croceum (strain F 1598)</name>
    <dbReference type="NCBI Taxonomy" id="765440"/>
    <lineage>
        <taxon>Eukaryota</taxon>
        <taxon>Fungi</taxon>
        <taxon>Dikarya</taxon>
        <taxon>Basidiomycota</taxon>
        <taxon>Agaricomycotina</taxon>
        <taxon>Agaricomycetes</taxon>
        <taxon>Agaricomycetidae</taxon>
        <taxon>Atheliales</taxon>
        <taxon>Atheliaceae</taxon>
        <taxon>Piloderma</taxon>
    </lineage>
</organism>
<dbReference type="OrthoDB" id="445357at2759"/>
<accession>A0A0C3FSG1</accession>
<keyword evidence="4" id="KW-1185">Reference proteome</keyword>
<feature type="domain" description="SAP" evidence="2">
    <location>
        <begin position="32"/>
        <end position="66"/>
    </location>
</feature>
<evidence type="ECO:0000313" key="4">
    <source>
        <dbReference type="Proteomes" id="UP000054166"/>
    </source>
</evidence>
<dbReference type="InParanoid" id="A0A0C3FSG1"/>
<dbReference type="InterPro" id="IPR036361">
    <property type="entry name" value="SAP_dom_sf"/>
</dbReference>
<evidence type="ECO:0000259" key="2">
    <source>
        <dbReference type="PROSITE" id="PS50800"/>
    </source>
</evidence>
<sequence length="152" mass="16384">MLRTALRAHHLRTPIHPLPRYLVSSVLLTRTYENESVAELRKLAKDRGLSPKGNKSTLITRIQEHEQHKTIQAVSSAQDPLVPASVQVRHASSASLATSGSEASSPVPGLPHAAQRLDGLGSTAFTNVNLPDLSQPDPELPTPIVSVKFPPI</sequence>
<dbReference type="SMART" id="SM00513">
    <property type="entry name" value="SAP"/>
    <property type="match status" value="1"/>
</dbReference>
<name>A0A0C3FSG1_PILCF</name>
<dbReference type="SUPFAM" id="SSF68906">
    <property type="entry name" value="SAP domain"/>
    <property type="match status" value="1"/>
</dbReference>
<protein>
    <recommendedName>
        <fullName evidence="2">SAP domain-containing protein</fullName>
    </recommendedName>
</protein>
<evidence type="ECO:0000256" key="1">
    <source>
        <dbReference type="SAM" id="MobiDB-lite"/>
    </source>
</evidence>
<dbReference type="Gene3D" id="1.10.720.30">
    <property type="entry name" value="SAP domain"/>
    <property type="match status" value="1"/>
</dbReference>
<dbReference type="InterPro" id="IPR003034">
    <property type="entry name" value="SAP_dom"/>
</dbReference>
<dbReference type="Pfam" id="PF02037">
    <property type="entry name" value="SAP"/>
    <property type="match status" value="1"/>
</dbReference>
<dbReference type="PROSITE" id="PS50800">
    <property type="entry name" value="SAP"/>
    <property type="match status" value="1"/>
</dbReference>
<dbReference type="AlphaFoldDB" id="A0A0C3FSG1"/>
<reference evidence="3 4" key="1">
    <citation type="submission" date="2014-04" db="EMBL/GenBank/DDBJ databases">
        <authorList>
            <consortium name="DOE Joint Genome Institute"/>
            <person name="Kuo A."/>
            <person name="Tarkka M."/>
            <person name="Buscot F."/>
            <person name="Kohler A."/>
            <person name="Nagy L.G."/>
            <person name="Floudas D."/>
            <person name="Copeland A."/>
            <person name="Barry K.W."/>
            <person name="Cichocki N."/>
            <person name="Veneault-Fourrey C."/>
            <person name="LaButti K."/>
            <person name="Lindquist E.A."/>
            <person name="Lipzen A."/>
            <person name="Lundell T."/>
            <person name="Morin E."/>
            <person name="Murat C."/>
            <person name="Sun H."/>
            <person name="Tunlid A."/>
            <person name="Henrissat B."/>
            <person name="Grigoriev I.V."/>
            <person name="Hibbett D.S."/>
            <person name="Martin F."/>
            <person name="Nordberg H.P."/>
            <person name="Cantor M.N."/>
            <person name="Hua S.X."/>
        </authorList>
    </citation>
    <scope>NUCLEOTIDE SEQUENCE [LARGE SCALE GENOMIC DNA]</scope>
    <source>
        <strain evidence="3 4">F 1598</strain>
    </source>
</reference>
<dbReference type="Proteomes" id="UP000054166">
    <property type="component" value="Unassembled WGS sequence"/>
</dbReference>
<proteinExistence type="predicted"/>
<dbReference type="EMBL" id="KN832980">
    <property type="protein sequence ID" value="KIM87140.1"/>
    <property type="molecule type" value="Genomic_DNA"/>
</dbReference>
<feature type="compositionally biased region" description="Polar residues" evidence="1">
    <location>
        <begin position="90"/>
        <end position="104"/>
    </location>
</feature>
<reference evidence="4" key="2">
    <citation type="submission" date="2015-01" db="EMBL/GenBank/DDBJ databases">
        <title>Evolutionary Origins and Diversification of the Mycorrhizal Mutualists.</title>
        <authorList>
            <consortium name="DOE Joint Genome Institute"/>
            <consortium name="Mycorrhizal Genomics Consortium"/>
            <person name="Kohler A."/>
            <person name="Kuo A."/>
            <person name="Nagy L.G."/>
            <person name="Floudas D."/>
            <person name="Copeland A."/>
            <person name="Barry K.W."/>
            <person name="Cichocki N."/>
            <person name="Veneault-Fourrey C."/>
            <person name="LaButti K."/>
            <person name="Lindquist E.A."/>
            <person name="Lipzen A."/>
            <person name="Lundell T."/>
            <person name="Morin E."/>
            <person name="Murat C."/>
            <person name="Riley R."/>
            <person name="Ohm R."/>
            <person name="Sun H."/>
            <person name="Tunlid A."/>
            <person name="Henrissat B."/>
            <person name="Grigoriev I.V."/>
            <person name="Hibbett D.S."/>
            <person name="Martin F."/>
        </authorList>
    </citation>
    <scope>NUCLEOTIDE SEQUENCE [LARGE SCALE GENOMIC DNA]</scope>
    <source>
        <strain evidence="4">F 1598</strain>
    </source>
</reference>
<dbReference type="STRING" id="765440.A0A0C3FSG1"/>
<gene>
    <name evidence="3" type="ORF">PILCRDRAFT_299859</name>
</gene>